<gene>
    <name evidence="16" type="ORF">RI129_010057</name>
</gene>
<evidence type="ECO:0000256" key="9">
    <source>
        <dbReference type="ARBA" id="ARBA00023002"/>
    </source>
</evidence>
<evidence type="ECO:0000256" key="11">
    <source>
        <dbReference type="ARBA" id="ARBA00023033"/>
    </source>
</evidence>
<dbReference type="PRINTS" id="PR00464">
    <property type="entry name" value="EP450II"/>
</dbReference>
<keyword evidence="15" id="KW-0812">Transmembrane</keyword>
<reference evidence="16 17" key="1">
    <citation type="journal article" date="2024" name="Insects">
        <title>An Improved Chromosome-Level Genome Assembly of the Firefly Pyrocoelia pectoralis.</title>
        <authorList>
            <person name="Fu X."/>
            <person name="Meyer-Rochow V.B."/>
            <person name="Ballantyne L."/>
            <person name="Zhu X."/>
        </authorList>
    </citation>
    <scope>NUCLEOTIDE SEQUENCE [LARGE SCALE GENOMIC DNA]</scope>
    <source>
        <strain evidence="16">XCY_ONT2</strain>
    </source>
</reference>
<dbReference type="PRINTS" id="PR00385">
    <property type="entry name" value="P450"/>
</dbReference>
<evidence type="ECO:0000256" key="4">
    <source>
        <dbReference type="ARBA" id="ARBA00010617"/>
    </source>
</evidence>
<dbReference type="InterPro" id="IPR017972">
    <property type="entry name" value="Cyt_P450_CS"/>
</dbReference>
<keyword evidence="9 14" id="KW-0560">Oxidoreductase</keyword>
<dbReference type="GO" id="GO:0004497">
    <property type="term" value="F:monooxygenase activity"/>
    <property type="evidence" value="ECO:0007669"/>
    <property type="project" value="UniProtKB-KW"/>
</dbReference>
<protein>
    <recommendedName>
        <fullName evidence="18">Cytochrome P450</fullName>
    </recommendedName>
</protein>
<keyword evidence="11 14" id="KW-0503">Monooxygenase</keyword>
<evidence type="ECO:0000256" key="6">
    <source>
        <dbReference type="ARBA" id="ARBA00022723"/>
    </source>
</evidence>
<evidence type="ECO:0000256" key="12">
    <source>
        <dbReference type="ARBA" id="ARBA00023136"/>
    </source>
</evidence>
<keyword evidence="17" id="KW-1185">Reference proteome</keyword>
<dbReference type="SUPFAM" id="SSF48264">
    <property type="entry name" value="Cytochrome P450"/>
    <property type="match status" value="1"/>
</dbReference>
<keyword evidence="10 13" id="KW-0408">Iron</keyword>
<dbReference type="InterPro" id="IPR036396">
    <property type="entry name" value="Cyt_P450_sf"/>
</dbReference>
<dbReference type="PROSITE" id="PS00086">
    <property type="entry name" value="CYTOCHROME_P450"/>
    <property type="match status" value="1"/>
</dbReference>
<evidence type="ECO:0000313" key="16">
    <source>
        <dbReference type="EMBL" id="KAK5641510.1"/>
    </source>
</evidence>
<evidence type="ECO:0000256" key="8">
    <source>
        <dbReference type="ARBA" id="ARBA00022848"/>
    </source>
</evidence>
<dbReference type="GO" id="GO:0005789">
    <property type="term" value="C:endoplasmic reticulum membrane"/>
    <property type="evidence" value="ECO:0007669"/>
    <property type="project" value="UniProtKB-SubCell"/>
</dbReference>
<keyword evidence="8" id="KW-0492">Microsome</keyword>
<dbReference type="PANTHER" id="PTHR24292">
    <property type="entry name" value="CYTOCHROME P450"/>
    <property type="match status" value="1"/>
</dbReference>
<organism evidence="16 17">
    <name type="scientific">Pyrocoelia pectoralis</name>
    <dbReference type="NCBI Taxonomy" id="417401"/>
    <lineage>
        <taxon>Eukaryota</taxon>
        <taxon>Metazoa</taxon>
        <taxon>Ecdysozoa</taxon>
        <taxon>Arthropoda</taxon>
        <taxon>Hexapoda</taxon>
        <taxon>Insecta</taxon>
        <taxon>Pterygota</taxon>
        <taxon>Neoptera</taxon>
        <taxon>Endopterygota</taxon>
        <taxon>Coleoptera</taxon>
        <taxon>Polyphaga</taxon>
        <taxon>Elateriformia</taxon>
        <taxon>Elateroidea</taxon>
        <taxon>Lampyridae</taxon>
        <taxon>Lampyrinae</taxon>
        <taxon>Pyrocoelia</taxon>
    </lineage>
</organism>
<dbReference type="AlphaFoldDB" id="A0AAN7ZCV6"/>
<dbReference type="InterPro" id="IPR050476">
    <property type="entry name" value="Insect_CytP450_Detox"/>
</dbReference>
<dbReference type="GO" id="GO:0020037">
    <property type="term" value="F:heme binding"/>
    <property type="evidence" value="ECO:0007669"/>
    <property type="project" value="InterPro"/>
</dbReference>
<evidence type="ECO:0000256" key="2">
    <source>
        <dbReference type="ARBA" id="ARBA00004174"/>
    </source>
</evidence>
<evidence type="ECO:0000256" key="14">
    <source>
        <dbReference type="RuleBase" id="RU000461"/>
    </source>
</evidence>
<evidence type="ECO:0000256" key="13">
    <source>
        <dbReference type="PIRSR" id="PIRSR602402-1"/>
    </source>
</evidence>
<dbReference type="Pfam" id="PF00067">
    <property type="entry name" value="p450"/>
    <property type="match status" value="1"/>
</dbReference>
<accession>A0AAN7ZCV6</accession>
<keyword evidence="12 15" id="KW-0472">Membrane</keyword>
<dbReference type="PANTHER" id="PTHR24292:SF54">
    <property type="entry name" value="CYP9F3-RELATED"/>
    <property type="match status" value="1"/>
</dbReference>
<comment type="cofactor">
    <cofactor evidence="1 13">
        <name>heme</name>
        <dbReference type="ChEBI" id="CHEBI:30413"/>
    </cofactor>
</comment>
<comment type="subcellular location">
    <subcellularLocation>
        <location evidence="3">Endoplasmic reticulum membrane</location>
        <topology evidence="3">Peripheral membrane protein</topology>
    </subcellularLocation>
    <subcellularLocation>
        <location evidence="2">Microsome membrane</location>
        <topology evidence="2">Peripheral membrane protein</topology>
    </subcellularLocation>
</comment>
<evidence type="ECO:0000256" key="15">
    <source>
        <dbReference type="SAM" id="Phobius"/>
    </source>
</evidence>
<evidence type="ECO:0000256" key="1">
    <source>
        <dbReference type="ARBA" id="ARBA00001971"/>
    </source>
</evidence>
<evidence type="ECO:0000313" key="17">
    <source>
        <dbReference type="Proteomes" id="UP001329430"/>
    </source>
</evidence>
<dbReference type="GO" id="GO:0016705">
    <property type="term" value="F:oxidoreductase activity, acting on paired donors, with incorporation or reduction of molecular oxygen"/>
    <property type="evidence" value="ECO:0007669"/>
    <property type="project" value="InterPro"/>
</dbReference>
<evidence type="ECO:0008006" key="18">
    <source>
        <dbReference type="Google" id="ProtNLM"/>
    </source>
</evidence>
<comment type="similarity">
    <text evidence="4 14">Belongs to the cytochrome P450 family.</text>
</comment>
<dbReference type="InterPro" id="IPR002402">
    <property type="entry name" value="Cyt_P450_E_grp-II"/>
</dbReference>
<keyword evidence="5 13" id="KW-0349">Heme</keyword>
<keyword evidence="6 13" id="KW-0479">Metal-binding</keyword>
<dbReference type="EMBL" id="JAVRBK010000007">
    <property type="protein sequence ID" value="KAK5641510.1"/>
    <property type="molecule type" value="Genomic_DNA"/>
</dbReference>
<name>A0AAN7ZCV6_9COLE</name>
<feature type="binding site" description="axial binding residue" evidence="13">
    <location>
        <position position="470"/>
    </location>
    <ligand>
        <name>heme</name>
        <dbReference type="ChEBI" id="CHEBI:30413"/>
    </ligand>
    <ligandPart>
        <name>Fe</name>
        <dbReference type="ChEBI" id="CHEBI:18248"/>
    </ligandPart>
</feature>
<proteinExistence type="inferred from homology"/>
<keyword evidence="15" id="KW-1133">Transmembrane helix</keyword>
<feature type="transmembrane region" description="Helical" evidence="15">
    <location>
        <begin position="6"/>
        <end position="24"/>
    </location>
</feature>
<sequence length="505" mass="58272">MLMWIIFFTVTIICFVILLTPKYWKKKNIPYLNPRPLVGNFGPLIRRQCSIAELIQRIYNSHPNHRYFGAYQFLLPTLVLRDPELIKKVTVREFDTFPEHRTIALEGADSLLSKNIFFMKGGEKWHTLRCTLSPAFTSSKMKIMFNLMQECANQFTEYFENRAGVITLEMKDAFTRYANDVIGSTAFGITCNSLKDKDNEFYVMGLKATKISPFTGLKMFMQTISPSLAKMLQLSIIPKFIQNFFVNIIQESITLRNEKGIVRPDMIHLLMEARKGKLKYDDKMNEEDSGFATAQESEMGKSNNTLKSSITDRDIAAQAFAFFMAGFDTSATAMCFAAYELAINSDIQHRLQREIDEVLLTNQGKVTYETLLGMTYMDQVVSETLRKWPPATFTDRKSVAPFTIEPELPHEGIVEFEKGTVCWIPIYAIHRDPLYYPNPDVFDPERFTKKNLSNIKPYTYLPFGIGPKNCIGKQKLQMEWTKIKFCTCRFEICTFRNKINPVYTS</sequence>
<dbReference type="CDD" id="cd11056">
    <property type="entry name" value="CYP6-like"/>
    <property type="match status" value="1"/>
</dbReference>
<evidence type="ECO:0000256" key="10">
    <source>
        <dbReference type="ARBA" id="ARBA00023004"/>
    </source>
</evidence>
<evidence type="ECO:0000256" key="7">
    <source>
        <dbReference type="ARBA" id="ARBA00022824"/>
    </source>
</evidence>
<comment type="caution">
    <text evidence="16">The sequence shown here is derived from an EMBL/GenBank/DDBJ whole genome shotgun (WGS) entry which is preliminary data.</text>
</comment>
<dbReference type="Gene3D" id="1.10.630.10">
    <property type="entry name" value="Cytochrome P450"/>
    <property type="match status" value="1"/>
</dbReference>
<evidence type="ECO:0000256" key="3">
    <source>
        <dbReference type="ARBA" id="ARBA00004406"/>
    </source>
</evidence>
<dbReference type="InterPro" id="IPR001128">
    <property type="entry name" value="Cyt_P450"/>
</dbReference>
<dbReference type="Proteomes" id="UP001329430">
    <property type="component" value="Chromosome 7"/>
</dbReference>
<dbReference type="GO" id="GO:0005506">
    <property type="term" value="F:iron ion binding"/>
    <property type="evidence" value="ECO:0007669"/>
    <property type="project" value="InterPro"/>
</dbReference>
<dbReference type="FunFam" id="1.10.630.10:FF:000042">
    <property type="entry name" value="Cytochrome P450"/>
    <property type="match status" value="1"/>
</dbReference>
<evidence type="ECO:0000256" key="5">
    <source>
        <dbReference type="ARBA" id="ARBA00022617"/>
    </source>
</evidence>
<keyword evidence="7" id="KW-0256">Endoplasmic reticulum</keyword>